<gene>
    <name evidence="3" type="ORF">D2962_08195</name>
</gene>
<evidence type="ECO:0000313" key="3">
    <source>
        <dbReference type="EMBL" id="AYO30603.1"/>
    </source>
</evidence>
<dbReference type="AlphaFoldDB" id="A0A3G2R561"/>
<name>A0A3G2R561_9FIRM</name>
<reference evidence="3 4" key="1">
    <citation type="submission" date="2018-10" db="EMBL/GenBank/DDBJ databases">
        <authorList>
            <person name="Zhang X."/>
        </authorList>
    </citation>
    <scope>NUCLEOTIDE SEQUENCE [LARGE SCALE GENOMIC DNA]</scope>
    <source>
        <strain evidence="3 4">SK-G1</strain>
    </source>
</reference>
<dbReference type="KEGG" id="bacg:D2962_08195"/>
<feature type="region of interest" description="Disordered" evidence="1">
    <location>
        <begin position="35"/>
        <end position="58"/>
    </location>
</feature>
<dbReference type="Proteomes" id="UP000280960">
    <property type="component" value="Chromosome"/>
</dbReference>
<evidence type="ECO:0000256" key="1">
    <source>
        <dbReference type="SAM" id="MobiDB-lite"/>
    </source>
</evidence>
<feature type="domain" description="Phage-like element PBSX protein XkdF" evidence="2">
    <location>
        <begin position="115"/>
        <end position="226"/>
    </location>
</feature>
<proteinExistence type="predicted"/>
<dbReference type="Pfam" id="PF14550">
    <property type="entry name" value="Peptidase_S78_2"/>
    <property type="match status" value="1"/>
</dbReference>
<evidence type="ECO:0000313" key="4">
    <source>
        <dbReference type="Proteomes" id="UP000280960"/>
    </source>
</evidence>
<dbReference type="InterPro" id="IPR027924">
    <property type="entry name" value="XkdF"/>
</dbReference>
<dbReference type="RefSeq" id="WP_122014693.1">
    <property type="nucleotide sequence ID" value="NZ_CP033169.1"/>
</dbReference>
<protein>
    <recommendedName>
        <fullName evidence="2">Phage-like element PBSX protein XkdF domain-containing protein</fullName>
    </recommendedName>
</protein>
<feature type="compositionally biased region" description="Basic residues" evidence="1">
    <location>
        <begin position="39"/>
        <end position="48"/>
    </location>
</feature>
<keyword evidence="4" id="KW-1185">Reference proteome</keyword>
<accession>A0A3G2R561</accession>
<sequence length="232" mass="26016">MLEEITKAQWTTAFINSLPDAAFAVIEPAYTKGTTQDKRARHLPHHNKSVTDPNDDSTVDLPHLRNALARANQVQPITDSITAEELRKKALAHLQAHAKRLGIGEVSEVKKEVAFKKADFHKRIVYGEVYVPNEKDTQGQWASAEEIEKMAHRFMENLRLTQIDKQHDWEPDEGVVVESFIARPGDPDFTPGAWVLATKILKEETWQAILKGEITGYSMAGVSELIPEKGGE</sequence>
<evidence type="ECO:0000259" key="2">
    <source>
        <dbReference type="Pfam" id="PF14550"/>
    </source>
</evidence>
<organism evidence="3 4">
    <name type="scientific">Biomaibacter acetigenes</name>
    <dbReference type="NCBI Taxonomy" id="2316383"/>
    <lineage>
        <taxon>Bacteria</taxon>
        <taxon>Bacillati</taxon>
        <taxon>Bacillota</taxon>
        <taxon>Clostridia</taxon>
        <taxon>Thermosediminibacterales</taxon>
        <taxon>Tepidanaerobacteraceae</taxon>
        <taxon>Biomaibacter</taxon>
    </lineage>
</organism>
<dbReference type="EMBL" id="CP033169">
    <property type="protein sequence ID" value="AYO30603.1"/>
    <property type="molecule type" value="Genomic_DNA"/>
</dbReference>